<dbReference type="InterPro" id="IPR006674">
    <property type="entry name" value="HD_domain"/>
</dbReference>
<reference evidence="3 4" key="1">
    <citation type="submission" date="2019-09" db="EMBL/GenBank/DDBJ databases">
        <title>Genome sequence of Rhodovastum atsumiense, a diverse member of the Acetobacteraceae family of non-sulfur purple photosynthetic bacteria.</title>
        <authorList>
            <person name="Meyer T."/>
            <person name="Kyndt J."/>
        </authorList>
    </citation>
    <scope>NUCLEOTIDE SEQUENCE [LARGE SCALE GENOMIC DNA]</scope>
    <source>
        <strain evidence="3 4">DSM 21279</strain>
    </source>
</reference>
<sequence>MSASCFDAFRQEVGAVVLAAGWSSRMGAFKPLLPLGESTVVGRVVATLRQAGITRIHVVTGHQSEAMAPVLARLGVVGVANPGFTDGMLSSVRRGLSSFADAPRGCLLLPVDLPLVRPQTILRTLRAAAATGAAVVHPCMRGRRGHPPFIDRRLFAPILATDAPGGLRAILDRYPAEEVAVADRFCLHDLDEPADYRWAVRALAQYDIPDAEECAAMLAATGARADLCAHSQAVTDLALRIARQLRAAGVPLDLDLVRAGALLHDIAKGQPHHAAAGAALVAEWGFPEVARIVASHMALSFDPPVIDARAVVYLADKLVSGTARVSLAERFGPALARWHDNPDALAGARARHAAARAVLQAITARIGAADVLRGAEAPA</sequence>
<dbReference type="InterPro" id="IPR054703">
    <property type="entry name" value="Mop-rel"/>
</dbReference>
<organism evidence="3 4">
    <name type="scientific">Rhodovastum atsumiense</name>
    <dbReference type="NCBI Taxonomy" id="504468"/>
    <lineage>
        <taxon>Bacteria</taxon>
        <taxon>Pseudomonadati</taxon>
        <taxon>Pseudomonadota</taxon>
        <taxon>Alphaproteobacteria</taxon>
        <taxon>Acetobacterales</taxon>
        <taxon>Acetobacteraceae</taxon>
        <taxon>Rhodovastum</taxon>
    </lineage>
</organism>
<dbReference type="SMART" id="SM00471">
    <property type="entry name" value="HDc"/>
    <property type="match status" value="1"/>
</dbReference>
<dbReference type="PROSITE" id="PS51831">
    <property type="entry name" value="HD"/>
    <property type="match status" value="1"/>
</dbReference>
<dbReference type="CDD" id="cd04182">
    <property type="entry name" value="GT_2_like_f"/>
    <property type="match status" value="1"/>
</dbReference>
<dbReference type="InterPro" id="IPR006675">
    <property type="entry name" value="HDIG_dom"/>
</dbReference>
<dbReference type="Pfam" id="PF12804">
    <property type="entry name" value="NTP_transf_3"/>
    <property type="match status" value="1"/>
</dbReference>
<dbReference type="AlphaFoldDB" id="A0A5M6IV64"/>
<name>A0A5M6IV64_9PROT</name>
<dbReference type="SUPFAM" id="SSF109604">
    <property type="entry name" value="HD-domain/PDEase-like"/>
    <property type="match status" value="1"/>
</dbReference>
<accession>A0A5M6IV64</accession>
<dbReference type="CDD" id="cd00077">
    <property type="entry name" value="HDc"/>
    <property type="match status" value="1"/>
</dbReference>
<dbReference type="Gene3D" id="3.90.550.10">
    <property type="entry name" value="Spore Coat Polysaccharide Biosynthesis Protein SpsA, Chain A"/>
    <property type="match status" value="1"/>
</dbReference>
<dbReference type="OrthoDB" id="9779263at2"/>
<keyword evidence="3" id="KW-0808">Transferase</keyword>
<dbReference type="GO" id="GO:0016779">
    <property type="term" value="F:nucleotidyltransferase activity"/>
    <property type="evidence" value="ECO:0007669"/>
    <property type="project" value="UniProtKB-ARBA"/>
</dbReference>
<proteinExistence type="predicted"/>
<evidence type="ECO:0000256" key="1">
    <source>
        <dbReference type="ARBA" id="ARBA00022842"/>
    </source>
</evidence>
<dbReference type="EMBL" id="VWPK01000014">
    <property type="protein sequence ID" value="KAA5612203.1"/>
    <property type="molecule type" value="Genomic_DNA"/>
</dbReference>
<dbReference type="InterPro" id="IPR029044">
    <property type="entry name" value="Nucleotide-diphossugar_trans"/>
</dbReference>
<dbReference type="PANTHER" id="PTHR43777:SF1">
    <property type="entry name" value="MOLYBDENUM COFACTOR CYTIDYLYLTRANSFERASE"/>
    <property type="match status" value="1"/>
</dbReference>
<dbReference type="PANTHER" id="PTHR43777">
    <property type="entry name" value="MOLYBDENUM COFACTOR CYTIDYLYLTRANSFERASE"/>
    <property type="match status" value="1"/>
</dbReference>
<evidence type="ECO:0000313" key="4">
    <source>
        <dbReference type="Proteomes" id="UP000325255"/>
    </source>
</evidence>
<feature type="domain" description="HD" evidence="2">
    <location>
        <begin position="234"/>
        <end position="321"/>
    </location>
</feature>
<dbReference type="Gene3D" id="1.10.3210.10">
    <property type="entry name" value="Hypothetical protein af1432"/>
    <property type="match status" value="1"/>
</dbReference>
<evidence type="ECO:0000259" key="2">
    <source>
        <dbReference type="PROSITE" id="PS51831"/>
    </source>
</evidence>
<dbReference type="Proteomes" id="UP000325255">
    <property type="component" value="Unassembled WGS sequence"/>
</dbReference>
<evidence type="ECO:0000313" key="3">
    <source>
        <dbReference type="EMBL" id="KAA5612203.1"/>
    </source>
</evidence>
<dbReference type="RefSeq" id="WP_150040811.1">
    <property type="nucleotide sequence ID" value="NZ_OW485601.1"/>
</dbReference>
<dbReference type="NCBIfam" id="NF045665">
    <property type="entry name" value="NTPtran_DVU1551"/>
    <property type="match status" value="1"/>
</dbReference>
<gene>
    <name evidence="3" type="ORF">F1189_11115</name>
</gene>
<dbReference type="InterPro" id="IPR025877">
    <property type="entry name" value="MobA-like_NTP_Trfase"/>
</dbReference>
<dbReference type="Pfam" id="PF01966">
    <property type="entry name" value="HD"/>
    <property type="match status" value="1"/>
</dbReference>
<protein>
    <submittedName>
        <fullName evidence="3">NTP transferase domain-containing protein</fullName>
    </submittedName>
</protein>
<keyword evidence="4" id="KW-1185">Reference proteome</keyword>
<dbReference type="InterPro" id="IPR003607">
    <property type="entry name" value="HD/PDEase_dom"/>
</dbReference>
<keyword evidence="1" id="KW-0460">Magnesium</keyword>
<comment type="caution">
    <text evidence="3">The sequence shown here is derived from an EMBL/GenBank/DDBJ whole genome shotgun (WGS) entry which is preliminary data.</text>
</comment>
<dbReference type="SUPFAM" id="SSF53448">
    <property type="entry name" value="Nucleotide-diphospho-sugar transferases"/>
    <property type="match status" value="1"/>
</dbReference>
<dbReference type="NCBIfam" id="TIGR00277">
    <property type="entry name" value="HDIG"/>
    <property type="match status" value="1"/>
</dbReference>